<gene>
    <name evidence="2" type="ORF">DD237_006892</name>
</gene>
<evidence type="ECO:0008006" key="4">
    <source>
        <dbReference type="Google" id="ProtNLM"/>
    </source>
</evidence>
<keyword evidence="1" id="KW-0732">Signal</keyword>
<name>A0A425CG46_9STRA</name>
<feature type="chain" id="PRO_5019480063" description="Secreted protein" evidence="1">
    <location>
        <begin position="18"/>
        <end position="78"/>
    </location>
</feature>
<dbReference type="VEuPathDB" id="FungiDB:DD237_006892"/>
<dbReference type="EMBL" id="QKXF01000135">
    <property type="protein sequence ID" value="RQM15970.1"/>
    <property type="molecule type" value="Genomic_DNA"/>
</dbReference>
<evidence type="ECO:0000313" key="2">
    <source>
        <dbReference type="EMBL" id="RQM15970.1"/>
    </source>
</evidence>
<comment type="caution">
    <text evidence="2">The sequence shown here is derived from an EMBL/GenBank/DDBJ whole genome shotgun (WGS) entry which is preliminary data.</text>
</comment>
<evidence type="ECO:0000256" key="1">
    <source>
        <dbReference type="SAM" id="SignalP"/>
    </source>
</evidence>
<feature type="signal peptide" evidence="1">
    <location>
        <begin position="1"/>
        <end position="17"/>
    </location>
</feature>
<proteinExistence type="predicted"/>
<dbReference type="AlphaFoldDB" id="A0A425CG46"/>
<sequence length="78" mass="9174">MPDWLVWIYWINPIAWCLRSLAVNQYCLPVFEVCVFKGVDYCSDFDVRMGEYYLLLYGVPSGSSCRTVFKHKKLPTLK</sequence>
<accession>A0A425CG46</accession>
<organism evidence="2 3">
    <name type="scientific">Peronospora effusa</name>
    <dbReference type="NCBI Taxonomy" id="542832"/>
    <lineage>
        <taxon>Eukaryota</taxon>
        <taxon>Sar</taxon>
        <taxon>Stramenopiles</taxon>
        <taxon>Oomycota</taxon>
        <taxon>Peronosporomycetes</taxon>
        <taxon>Peronosporales</taxon>
        <taxon>Peronosporaceae</taxon>
        <taxon>Peronospora</taxon>
    </lineage>
</organism>
<dbReference type="Proteomes" id="UP000286097">
    <property type="component" value="Unassembled WGS sequence"/>
</dbReference>
<evidence type="ECO:0000313" key="3">
    <source>
        <dbReference type="Proteomes" id="UP000286097"/>
    </source>
</evidence>
<reference evidence="2 3" key="1">
    <citation type="submission" date="2018-06" db="EMBL/GenBank/DDBJ databases">
        <title>Comparative genomics of downy mildews reveals potential adaptations to biotrophy.</title>
        <authorList>
            <person name="Fletcher K."/>
            <person name="Klosterman S.J."/>
            <person name="Derevnina L."/>
            <person name="Martin F."/>
            <person name="Koike S."/>
            <person name="Reyes Chin-Wo S."/>
            <person name="Mou B."/>
            <person name="Michelmore R."/>
        </authorList>
    </citation>
    <scope>NUCLEOTIDE SEQUENCE [LARGE SCALE GENOMIC DNA]</scope>
    <source>
        <strain evidence="2 3">R13</strain>
    </source>
</reference>
<protein>
    <recommendedName>
        <fullName evidence="4">Secreted protein</fullName>
    </recommendedName>
</protein>